<dbReference type="PANTHER" id="PTHR12411">
    <property type="entry name" value="CYSTEINE PROTEASE FAMILY C1-RELATED"/>
    <property type="match status" value="1"/>
</dbReference>
<evidence type="ECO:0000256" key="2">
    <source>
        <dbReference type="SAM" id="MobiDB-lite"/>
    </source>
</evidence>
<feature type="domain" description="Peptidase C1A papain C-terminal" evidence="3">
    <location>
        <begin position="635"/>
        <end position="852"/>
    </location>
</feature>
<dbReference type="InterPro" id="IPR000668">
    <property type="entry name" value="Peptidase_C1A_C"/>
</dbReference>
<dbReference type="SMART" id="SM00848">
    <property type="entry name" value="Inhibitor_I29"/>
    <property type="match status" value="1"/>
</dbReference>
<dbReference type="Proteomes" id="UP001497472">
    <property type="component" value="Unassembled WGS sequence"/>
</dbReference>
<keyword evidence="6" id="KW-1185">Reference proteome</keyword>
<evidence type="ECO:0000259" key="3">
    <source>
        <dbReference type="SMART" id="SM00645"/>
    </source>
</evidence>
<dbReference type="Gene3D" id="3.90.70.10">
    <property type="entry name" value="Cysteine proteinases"/>
    <property type="match status" value="1"/>
</dbReference>
<dbReference type="SUPFAM" id="SSF54001">
    <property type="entry name" value="Cysteine proteinases"/>
    <property type="match status" value="1"/>
</dbReference>
<reference evidence="5 6" key="1">
    <citation type="submission" date="2023-11" db="EMBL/GenBank/DDBJ databases">
        <authorList>
            <person name="Okamura Y."/>
        </authorList>
    </citation>
    <scope>NUCLEOTIDE SEQUENCE [LARGE SCALE GENOMIC DNA]</scope>
</reference>
<feature type="compositionally biased region" description="Basic and acidic residues" evidence="2">
    <location>
        <begin position="624"/>
        <end position="640"/>
    </location>
</feature>
<dbReference type="InterPro" id="IPR039417">
    <property type="entry name" value="Peptidase_C1A_papain-like"/>
</dbReference>
<dbReference type="SMART" id="SM00645">
    <property type="entry name" value="Pept_C1"/>
    <property type="match status" value="1"/>
</dbReference>
<protein>
    <submittedName>
        <fullName evidence="5">Uncharacterized protein</fullName>
    </submittedName>
</protein>
<dbReference type="AlphaFoldDB" id="A0AAV1J2U8"/>
<gene>
    <name evidence="5" type="ORF">LNINA_LOCUS3505</name>
</gene>
<dbReference type="Pfam" id="PF00112">
    <property type="entry name" value="Peptidase_C1"/>
    <property type="match status" value="1"/>
</dbReference>
<dbReference type="Pfam" id="PF08246">
    <property type="entry name" value="Inhibitor_I29"/>
    <property type="match status" value="1"/>
</dbReference>
<feature type="region of interest" description="Disordered" evidence="2">
    <location>
        <begin position="621"/>
        <end position="640"/>
    </location>
</feature>
<organism evidence="5 6">
    <name type="scientific">Leptosia nina</name>
    <dbReference type="NCBI Taxonomy" id="320188"/>
    <lineage>
        <taxon>Eukaryota</taxon>
        <taxon>Metazoa</taxon>
        <taxon>Ecdysozoa</taxon>
        <taxon>Arthropoda</taxon>
        <taxon>Hexapoda</taxon>
        <taxon>Insecta</taxon>
        <taxon>Pterygota</taxon>
        <taxon>Neoptera</taxon>
        <taxon>Endopterygota</taxon>
        <taxon>Lepidoptera</taxon>
        <taxon>Glossata</taxon>
        <taxon>Ditrysia</taxon>
        <taxon>Papilionoidea</taxon>
        <taxon>Pieridae</taxon>
        <taxon>Pierinae</taxon>
        <taxon>Leptosia</taxon>
    </lineage>
</organism>
<comment type="caution">
    <text evidence="5">The sequence shown here is derived from an EMBL/GenBank/DDBJ whole genome shotgun (WGS) entry which is preliminary data.</text>
</comment>
<sequence>MLHNNELTMAVATCSSTYVERERPGGNIDRTVGPVSHERKNALLFLTVTRHHPDALASRIKSTHPTRVERFAGHEHTSSRQPNGVAASHSSVARQVRETMHSTALLRLFLFAASCAHLAFGERPSEPQPERVGGQISPAWPWNPISVNIPIGRATASSIPLVILPIPVNGPGFAEASRASECNVPQSSALSDESDVGKHPEPPSRPPPAVSFGSTLSAEPELSVEPYPAFVTSNELDQTVRSPPLTSPFTTEQLVEMYRSKETADPSLPPALLSNHDISERLPFQPPDAATTEAGVYSASEAASSRLGHPPRPLFSRSMRLTGELTVPRADYTEPYTVWYDGDSGSARVQYHGGSASTYRTFASDGRVKYVEMHVDRSGEASVRRCARAESAASARADRAPPALPDLADFSFAGYVGRGDNDTVERWTHSATEIRGGENAARGERLTARREILLVRTSATPDSAVPLQYTVSLDSSVLGDDFDGYQHRYLDFALEQKERTFFEPRNEEMCDNVEKLNESDPIHYARLDPLKEFTLSGRDPRYAIVFKRFKAEHGRQYRDAREDAVRLATLVQSSRYSDSANRQGATFRLALNYLADRLPAELSLLMGAEALAGDADAAKPFPHSRRDVERAESRSPERFDWRPRGAVSPVQFQGEKCASCWAFAVSGSVEGALFVRTRRLVPLSPQCLVDCAHPFGGRGCGGTWPAHAYEYVRARGLPAADEYPAYSATVQRCGDERVPPVTRISSHVNVTSNSVAALKVAIKQHAPSVVLVDANHMSFVLYKEGVLYDDRCGKTLNKLKHAVLAVGWGARKGETHFVLKNSWSAAWGDRGYVRVQARSNSCGVLTQPSYPVLERKDVLREDLIRARPS</sequence>
<evidence type="ECO:0000259" key="4">
    <source>
        <dbReference type="SMART" id="SM00848"/>
    </source>
</evidence>
<comment type="similarity">
    <text evidence="1">Belongs to the peptidase C1 family.</text>
</comment>
<dbReference type="InterPro" id="IPR013201">
    <property type="entry name" value="Prot_inhib_I29"/>
</dbReference>
<proteinExistence type="inferred from homology"/>
<evidence type="ECO:0000313" key="6">
    <source>
        <dbReference type="Proteomes" id="UP001497472"/>
    </source>
</evidence>
<dbReference type="EMBL" id="CAVLEF010000004">
    <property type="protein sequence ID" value="CAK1543704.1"/>
    <property type="molecule type" value="Genomic_DNA"/>
</dbReference>
<name>A0AAV1J2U8_9NEOP</name>
<dbReference type="GO" id="GO:0008234">
    <property type="term" value="F:cysteine-type peptidase activity"/>
    <property type="evidence" value="ECO:0007669"/>
    <property type="project" value="InterPro"/>
</dbReference>
<feature type="region of interest" description="Disordered" evidence="2">
    <location>
        <begin position="179"/>
        <end position="216"/>
    </location>
</feature>
<dbReference type="GO" id="GO:0006508">
    <property type="term" value="P:proteolysis"/>
    <property type="evidence" value="ECO:0007669"/>
    <property type="project" value="InterPro"/>
</dbReference>
<evidence type="ECO:0000256" key="1">
    <source>
        <dbReference type="ARBA" id="ARBA00008455"/>
    </source>
</evidence>
<dbReference type="InterPro" id="IPR013128">
    <property type="entry name" value="Peptidase_C1A"/>
</dbReference>
<dbReference type="CDD" id="cd02248">
    <property type="entry name" value="Peptidase_C1A"/>
    <property type="match status" value="1"/>
</dbReference>
<accession>A0AAV1J2U8</accession>
<evidence type="ECO:0000313" key="5">
    <source>
        <dbReference type="EMBL" id="CAK1543704.1"/>
    </source>
</evidence>
<dbReference type="InterPro" id="IPR038765">
    <property type="entry name" value="Papain-like_cys_pep_sf"/>
</dbReference>
<feature type="domain" description="Cathepsin propeptide inhibitor" evidence="4">
    <location>
        <begin position="546"/>
        <end position="602"/>
    </location>
</feature>